<gene>
    <name evidence="1" type="ORF">ERS852462_04005</name>
</gene>
<organism evidence="1 2">
    <name type="scientific">Bacteroides uniformis</name>
    <dbReference type="NCBI Taxonomy" id="820"/>
    <lineage>
        <taxon>Bacteria</taxon>
        <taxon>Pseudomonadati</taxon>
        <taxon>Bacteroidota</taxon>
        <taxon>Bacteroidia</taxon>
        <taxon>Bacteroidales</taxon>
        <taxon>Bacteroidaceae</taxon>
        <taxon>Bacteroides</taxon>
    </lineage>
</organism>
<dbReference type="EMBL" id="CZAF01000014">
    <property type="protein sequence ID" value="CUP55791.1"/>
    <property type="molecule type" value="Genomic_DNA"/>
</dbReference>
<dbReference type="SUPFAM" id="SSF48498">
    <property type="entry name" value="Tetracyclin repressor-like, C-terminal domain"/>
    <property type="match status" value="1"/>
</dbReference>
<dbReference type="Gene3D" id="1.10.357.10">
    <property type="entry name" value="Tetracycline Repressor, domain 2"/>
    <property type="match status" value="1"/>
</dbReference>
<proteinExistence type="predicted"/>
<name>A0A174P897_BACUN</name>
<accession>A0A174P897</accession>
<protein>
    <submittedName>
        <fullName evidence="1">Regulatory protein TetR</fullName>
    </submittedName>
</protein>
<reference evidence="1 2" key="1">
    <citation type="submission" date="2015-09" db="EMBL/GenBank/DDBJ databases">
        <authorList>
            <consortium name="Pathogen Informatics"/>
        </authorList>
    </citation>
    <scope>NUCLEOTIDE SEQUENCE [LARGE SCALE GENOMIC DNA]</scope>
    <source>
        <strain evidence="1 2">2789STDY5834847</strain>
    </source>
</reference>
<dbReference type="InterPro" id="IPR036271">
    <property type="entry name" value="Tet_transcr_reg_TetR-rel_C_sf"/>
</dbReference>
<evidence type="ECO:0000313" key="2">
    <source>
        <dbReference type="Proteomes" id="UP000095614"/>
    </source>
</evidence>
<dbReference type="AlphaFoldDB" id="A0A174P897"/>
<dbReference type="SUPFAM" id="SSF46689">
    <property type="entry name" value="Homeodomain-like"/>
    <property type="match status" value="1"/>
</dbReference>
<dbReference type="InterPro" id="IPR009057">
    <property type="entry name" value="Homeodomain-like_sf"/>
</dbReference>
<sequence>MILKKIIMKGTKGSETKALIRETAFKQFLTKDYSMVPLKDIEKSLNLSRGCTSYHYPTKQELFIDVINVYILDVQRVKHASDNLSGLSLFEYFNQYVDNIAKAMDRLSQFVMPEANINGTRAYMSLILQAEKYYPGFHQMLSEIEKNEMAQLRQVVVKAQKDGEIRSSCNTDLLVQQIRLIFLGKSYQDALRNGLDVNSLREQLYFIYFLIKNK</sequence>
<evidence type="ECO:0000313" key="1">
    <source>
        <dbReference type="EMBL" id="CUP55791.1"/>
    </source>
</evidence>
<dbReference type="Proteomes" id="UP000095614">
    <property type="component" value="Unassembled WGS sequence"/>
</dbReference>